<reference evidence="2" key="1">
    <citation type="submission" date="2023-04" db="EMBL/GenBank/DDBJ databases">
        <title>Phytophthora fragariaefolia NBRC 109709.</title>
        <authorList>
            <person name="Ichikawa N."/>
            <person name="Sato H."/>
            <person name="Tonouchi N."/>
        </authorList>
    </citation>
    <scope>NUCLEOTIDE SEQUENCE</scope>
    <source>
        <strain evidence="2">NBRC 109709</strain>
    </source>
</reference>
<organism evidence="2 3">
    <name type="scientific">Phytophthora fragariaefolia</name>
    <dbReference type="NCBI Taxonomy" id="1490495"/>
    <lineage>
        <taxon>Eukaryota</taxon>
        <taxon>Sar</taxon>
        <taxon>Stramenopiles</taxon>
        <taxon>Oomycota</taxon>
        <taxon>Peronosporomycetes</taxon>
        <taxon>Peronosporales</taxon>
        <taxon>Peronosporaceae</taxon>
        <taxon>Phytophthora</taxon>
    </lineage>
</organism>
<comment type="caution">
    <text evidence="2">The sequence shown here is derived from an EMBL/GenBank/DDBJ whole genome shotgun (WGS) entry which is preliminary data.</text>
</comment>
<evidence type="ECO:0000313" key="3">
    <source>
        <dbReference type="Proteomes" id="UP001165121"/>
    </source>
</evidence>
<evidence type="ECO:0000313" key="2">
    <source>
        <dbReference type="EMBL" id="GMF28809.1"/>
    </source>
</evidence>
<accession>A0A9W6U9S8</accession>
<feature type="region of interest" description="Disordered" evidence="1">
    <location>
        <begin position="1"/>
        <end position="27"/>
    </location>
</feature>
<feature type="compositionally biased region" description="Basic residues" evidence="1">
    <location>
        <begin position="1"/>
        <end position="10"/>
    </location>
</feature>
<protein>
    <submittedName>
        <fullName evidence="2">Unnamed protein product</fullName>
    </submittedName>
</protein>
<keyword evidence="3" id="KW-1185">Reference proteome</keyword>
<sequence length="87" mass="9888">MISCIGHHKQPSCELDRTEPVMPPPTRTSATIFQVVSPHDPAVNDEDLSEDGTLDHDIARATELNWRSLFLLMSTDMDEYHHFSDHT</sequence>
<evidence type="ECO:0000256" key="1">
    <source>
        <dbReference type="SAM" id="MobiDB-lite"/>
    </source>
</evidence>
<name>A0A9W6U9S8_9STRA</name>
<dbReference type="EMBL" id="BSXT01000498">
    <property type="protein sequence ID" value="GMF28809.1"/>
    <property type="molecule type" value="Genomic_DNA"/>
</dbReference>
<proteinExistence type="predicted"/>
<dbReference type="AlphaFoldDB" id="A0A9W6U9S8"/>
<gene>
    <name evidence="2" type="ORF">Pfra01_000604200</name>
</gene>
<dbReference type="Proteomes" id="UP001165121">
    <property type="component" value="Unassembled WGS sequence"/>
</dbReference>